<reference evidence="2 3" key="1">
    <citation type="journal article" date="2010" name="J. Microbiol.">
        <title>Phenotypic characterization and genomic analysis of the Shigella sonnei bacteriophage SP18.</title>
        <authorList>
            <person name="Kim K.H."/>
            <person name="Chang H.W."/>
            <person name="Nam Y.D."/>
            <person name="Roh S.W."/>
            <person name="Bae J.W."/>
        </authorList>
    </citation>
    <scope>NUCLEOTIDE SEQUENCE [LARGE SCALE GENOMIC DNA]</scope>
</reference>
<dbReference type="KEGG" id="vg:9830432"/>
<dbReference type="EMBL" id="GQ981382">
    <property type="protein sequence ID" value="ADO19413.1"/>
    <property type="molecule type" value="Genomic_DNA"/>
</dbReference>
<name>E3SFG0_BPSP8</name>
<proteinExistence type="predicted"/>
<dbReference type="InterPro" id="IPR055714">
    <property type="entry name" value="DUF7290"/>
</dbReference>
<gene>
    <name evidence="2" type="ORF">SP18gp071</name>
</gene>
<organism evidence="2 3">
    <name type="scientific">Shigella phage SP18</name>
    <dbReference type="NCBI Taxonomy" id="645664"/>
    <lineage>
        <taxon>Viruses</taxon>
        <taxon>Duplodnaviria</taxon>
        <taxon>Heunggongvirae</taxon>
        <taxon>Uroviricota</taxon>
        <taxon>Caudoviricetes</taxon>
        <taxon>Pantevenvirales</taxon>
        <taxon>Straboviridae</taxon>
        <taxon>Tevenvirinae</taxon>
        <taxon>Gaprivervirus</taxon>
        <taxon>Gaprivervirus sp18</taxon>
    </lineage>
</organism>
<accession>E3SFG0</accession>
<dbReference type="Proteomes" id="UP000007042">
    <property type="component" value="Segment"/>
</dbReference>
<protein>
    <recommendedName>
        <fullName evidence="1">DUF7290 domain-containing protein</fullName>
    </recommendedName>
</protein>
<keyword evidence="3" id="KW-1185">Reference proteome</keyword>
<evidence type="ECO:0000313" key="2">
    <source>
        <dbReference type="EMBL" id="ADO19413.1"/>
    </source>
</evidence>
<evidence type="ECO:0000259" key="1">
    <source>
        <dbReference type="Pfam" id="PF23962"/>
    </source>
</evidence>
<dbReference type="Pfam" id="PF23962">
    <property type="entry name" value="DUF7290"/>
    <property type="match status" value="1"/>
</dbReference>
<feature type="domain" description="DUF7290" evidence="1">
    <location>
        <begin position="1"/>
        <end position="82"/>
    </location>
</feature>
<dbReference type="RefSeq" id="YP_003934696.1">
    <property type="nucleotide sequence ID" value="NC_014595.1"/>
</dbReference>
<organismHost>
    <name type="scientific">Shigella sonnei</name>
    <dbReference type="NCBI Taxonomy" id="624"/>
</organismHost>
<evidence type="ECO:0000313" key="3">
    <source>
        <dbReference type="Proteomes" id="UP000007042"/>
    </source>
</evidence>
<sequence length="84" mass="9766">MSLKLHSMKNVATLNLDDERLIFITVTDKNIEIANGPKTYCCSVKNWKHVTFLTLGDRLKDLKLDLDVKDIQYIKKLIGYKLLR</sequence>